<evidence type="ECO:0000313" key="2">
    <source>
        <dbReference type="EMBL" id="KAA1072771.1"/>
    </source>
</evidence>
<keyword evidence="1" id="KW-0472">Membrane</keyword>
<sequence length="223" mass="25648">MTSFSLKLSHCSQNTLDPSHPHLELGRPKRIKSSFLFPYNLAYRSSDFFLPGQELFWVIITTQTHLLSIVIYSTDKNFVPPLGKSYKPSCHINELDSHSKNLIFSFNASSLHRSALPFLRHFADQTNVLPFLLDLSPIIISTIGLPECIASFLLLSAFRELLFFIINLLFALSLFIHNRYAYQRKSIGRRKCYNCSISKVTPVREISLLRKRLIKARKTGRND</sequence>
<keyword evidence="1" id="KW-1133">Transmembrane helix</keyword>
<evidence type="ECO:0000313" key="3">
    <source>
        <dbReference type="Proteomes" id="UP000324748"/>
    </source>
</evidence>
<proteinExistence type="predicted"/>
<dbReference type="Proteomes" id="UP000324748">
    <property type="component" value="Unassembled WGS sequence"/>
</dbReference>
<gene>
    <name evidence="2" type="ORF">PGT21_050369</name>
</gene>
<keyword evidence="1" id="KW-0812">Transmembrane</keyword>
<name>A0A5B0M848_PUCGR</name>
<dbReference type="EMBL" id="VSWC01000160">
    <property type="protein sequence ID" value="KAA1072771.1"/>
    <property type="molecule type" value="Genomic_DNA"/>
</dbReference>
<evidence type="ECO:0000256" key="1">
    <source>
        <dbReference type="SAM" id="Phobius"/>
    </source>
</evidence>
<feature type="transmembrane region" description="Helical" evidence="1">
    <location>
        <begin position="161"/>
        <end position="181"/>
    </location>
</feature>
<keyword evidence="3" id="KW-1185">Reference proteome</keyword>
<comment type="caution">
    <text evidence="2">The sequence shown here is derived from an EMBL/GenBank/DDBJ whole genome shotgun (WGS) entry which is preliminary data.</text>
</comment>
<organism evidence="2 3">
    <name type="scientific">Puccinia graminis f. sp. tritici</name>
    <dbReference type="NCBI Taxonomy" id="56615"/>
    <lineage>
        <taxon>Eukaryota</taxon>
        <taxon>Fungi</taxon>
        <taxon>Dikarya</taxon>
        <taxon>Basidiomycota</taxon>
        <taxon>Pucciniomycotina</taxon>
        <taxon>Pucciniomycetes</taxon>
        <taxon>Pucciniales</taxon>
        <taxon>Pucciniaceae</taxon>
        <taxon>Puccinia</taxon>
    </lineage>
</organism>
<protein>
    <submittedName>
        <fullName evidence="2">Uncharacterized protein</fullName>
    </submittedName>
</protein>
<dbReference type="AlphaFoldDB" id="A0A5B0M848"/>
<accession>A0A5B0M848</accession>
<reference evidence="2 3" key="1">
    <citation type="submission" date="2019-05" db="EMBL/GenBank/DDBJ databases">
        <title>Emergence of the Ug99 lineage of the wheat stem rust pathogen through somatic hybridization.</title>
        <authorList>
            <person name="Li F."/>
            <person name="Upadhyaya N.M."/>
            <person name="Sperschneider J."/>
            <person name="Matny O."/>
            <person name="Nguyen-Phuc H."/>
            <person name="Mago R."/>
            <person name="Raley C."/>
            <person name="Miller M.E."/>
            <person name="Silverstein K.A.T."/>
            <person name="Henningsen E."/>
            <person name="Hirsch C.D."/>
            <person name="Visser B."/>
            <person name="Pretorius Z.A."/>
            <person name="Steffenson B.J."/>
            <person name="Schwessinger B."/>
            <person name="Dodds P.N."/>
            <person name="Figueroa M."/>
        </authorList>
    </citation>
    <scope>NUCLEOTIDE SEQUENCE [LARGE SCALE GENOMIC DNA]</scope>
    <source>
        <strain evidence="2">21-0</strain>
    </source>
</reference>